<evidence type="ECO:0000313" key="1">
    <source>
        <dbReference type="EMBL" id="BFP44779.1"/>
    </source>
</evidence>
<proteinExistence type="predicted"/>
<dbReference type="EMBL" id="AP035881">
    <property type="protein sequence ID" value="BFP44779.1"/>
    <property type="molecule type" value="Genomic_DNA"/>
</dbReference>
<accession>A0AB33JNF6</accession>
<gene>
    <name evidence="1" type="ORF">KCMC57_11470</name>
</gene>
<organism evidence="1">
    <name type="scientific">Kitasatospora sp. CMC57</name>
    <dbReference type="NCBI Taxonomy" id="3231513"/>
    <lineage>
        <taxon>Bacteria</taxon>
        <taxon>Bacillati</taxon>
        <taxon>Actinomycetota</taxon>
        <taxon>Actinomycetes</taxon>
        <taxon>Kitasatosporales</taxon>
        <taxon>Streptomycetaceae</taxon>
        <taxon>Kitasatospora</taxon>
    </lineage>
</organism>
<sequence length="105" mass="10212">MAGLSSVVPGSVEIRVMSTPKVQRGLGWASRPDLPVGGGTGGLFDSRGTHSSGAGWYALLQNPGVGEAAAMVLDGVSTVVLLCGGAVVRPGAAGKTVAAPGRLGG</sequence>
<name>A0AB33JNF6_9ACTN</name>
<protein>
    <submittedName>
        <fullName evidence="1">Uncharacterized protein</fullName>
    </submittedName>
</protein>
<reference evidence="1" key="1">
    <citation type="submission" date="2024-07" db="EMBL/GenBank/DDBJ databases">
        <title>Complete genome sequences of cellulolytic bacteria, Kitasatospora sp. CMC57 and Streptomyces sp. CMC78, isolated from Japanese agricultural soil.</title>
        <authorList>
            <person name="Hashimoto T."/>
            <person name="Ito M."/>
            <person name="Iwamoto M."/>
            <person name="Fukahori D."/>
            <person name="Shoda T."/>
            <person name="Sakoda M."/>
            <person name="Morohoshi T."/>
            <person name="Mitsuboshi M."/>
            <person name="Nishizawa T."/>
        </authorList>
    </citation>
    <scope>NUCLEOTIDE SEQUENCE</scope>
    <source>
        <strain evidence="1">CMC57</strain>
    </source>
</reference>
<dbReference type="AlphaFoldDB" id="A0AB33JNF6"/>